<organism evidence="3 4">
    <name type="scientific">Pseudopedobacter saltans (strain ATCC 51119 / DSM 12145 / JCM 21818 / CCUG 39354 / LMG 10337 / NBRC 100064 / NCIMB 13643)</name>
    <name type="common">Pedobacter saltans</name>
    <dbReference type="NCBI Taxonomy" id="762903"/>
    <lineage>
        <taxon>Bacteria</taxon>
        <taxon>Pseudomonadati</taxon>
        <taxon>Bacteroidota</taxon>
        <taxon>Sphingobacteriia</taxon>
        <taxon>Sphingobacteriales</taxon>
        <taxon>Sphingobacteriaceae</taxon>
        <taxon>Pseudopedobacter</taxon>
    </lineage>
</organism>
<dbReference type="PANTHER" id="PTHR44520:SF2">
    <property type="entry name" value="RESPONSE REGULATOR RCP1"/>
    <property type="match status" value="1"/>
</dbReference>
<reference evidence="3 4" key="1">
    <citation type="journal article" date="2011" name="Stand. Genomic Sci.">
        <title>Complete genome sequence of the gliding, heparinolytic Pedobacter saltans type strain (113).</title>
        <authorList>
            <person name="Liolios K."/>
            <person name="Sikorski J."/>
            <person name="Lu M."/>
            <person name="Nolan M."/>
            <person name="Lapidus A."/>
            <person name="Lucas S."/>
            <person name="Hammon N."/>
            <person name="Deshpande S."/>
            <person name="Cheng J.F."/>
            <person name="Tapia R."/>
            <person name="Han C."/>
            <person name="Goodwin L."/>
            <person name="Pitluck S."/>
            <person name="Huntemann M."/>
            <person name="Ivanova N."/>
            <person name="Pagani I."/>
            <person name="Mavromatis K."/>
            <person name="Ovchinikova G."/>
            <person name="Pati A."/>
            <person name="Chen A."/>
            <person name="Palaniappan K."/>
            <person name="Land M."/>
            <person name="Hauser L."/>
            <person name="Brambilla E.M."/>
            <person name="Kotsyurbenko O."/>
            <person name="Rohde M."/>
            <person name="Tindall B.J."/>
            <person name="Abt B."/>
            <person name="Goker M."/>
            <person name="Detter J.C."/>
            <person name="Woyke T."/>
            <person name="Bristow J."/>
            <person name="Eisen J.A."/>
            <person name="Markowitz V."/>
            <person name="Hugenholtz P."/>
            <person name="Klenk H.P."/>
            <person name="Kyrpides N.C."/>
        </authorList>
    </citation>
    <scope>NUCLEOTIDE SEQUENCE [LARGE SCALE GENOMIC DNA]</scope>
    <source>
        <strain evidence="4">ATCC 51119 / DSM 12145 / JCM 21818 / LMG 10337 / NBRC 100064 / NCIMB 13643</strain>
    </source>
</reference>
<dbReference type="STRING" id="762903.Pedsa_2545"/>
<accession>F0S4S1</accession>
<evidence type="ECO:0000313" key="3">
    <source>
        <dbReference type="EMBL" id="ADY53089.1"/>
    </source>
</evidence>
<dbReference type="InterPro" id="IPR001789">
    <property type="entry name" value="Sig_transdc_resp-reg_receiver"/>
</dbReference>
<dbReference type="PANTHER" id="PTHR44520">
    <property type="entry name" value="RESPONSE REGULATOR RCP1-RELATED"/>
    <property type="match status" value="1"/>
</dbReference>
<dbReference type="KEGG" id="psn:Pedsa_2545"/>
<dbReference type="EMBL" id="CP002545">
    <property type="protein sequence ID" value="ADY53089.1"/>
    <property type="molecule type" value="Genomic_DNA"/>
</dbReference>
<evidence type="ECO:0000259" key="2">
    <source>
        <dbReference type="PROSITE" id="PS50110"/>
    </source>
</evidence>
<dbReference type="InterPro" id="IPR011006">
    <property type="entry name" value="CheY-like_superfamily"/>
</dbReference>
<proteinExistence type="predicted"/>
<dbReference type="Pfam" id="PF00072">
    <property type="entry name" value="Response_reg"/>
    <property type="match status" value="1"/>
</dbReference>
<dbReference type="PROSITE" id="PS50110">
    <property type="entry name" value="RESPONSE_REGULATORY"/>
    <property type="match status" value="1"/>
</dbReference>
<dbReference type="SUPFAM" id="SSF52172">
    <property type="entry name" value="CheY-like"/>
    <property type="match status" value="1"/>
</dbReference>
<keyword evidence="1" id="KW-0597">Phosphoprotein</keyword>
<sequence length="130" mass="14940">MSSYKYKNVLLVDDNHIDNAINEKVISSTFFAEKVYIQQSCEDAIKFLKQLSANPEQLPQVIFVDIKMPVKTGFDFLVEFQQLPFYHKNEVKIVMLSSSLDPTDHKKIDEFNNVSDFYGKPLTADTLKGI</sequence>
<evidence type="ECO:0000313" key="4">
    <source>
        <dbReference type="Proteomes" id="UP000000310"/>
    </source>
</evidence>
<keyword evidence="4" id="KW-1185">Reference proteome</keyword>
<dbReference type="InterPro" id="IPR052893">
    <property type="entry name" value="TCS_response_regulator"/>
</dbReference>
<feature type="domain" description="Response regulatory" evidence="2">
    <location>
        <begin position="8"/>
        <end position="130"/>
    </location>
</feature>
<dbReference type="HOGENOM" id="CLU_000445_69_17_10"/>
<dbReference type="RefSeq" id="WP_013633574.1">
    <property type="nucleotide sequence ID" value="NC_015177.1"/>
</dbReference>
<protein>
    <submittedName>
        <fullName evidence="3">Response regulator receiver</fullName>
    </submittedName>
</protein>
<dbReference type="OrthoDB" id="1121174at2"/>
<dbReference type="SMART" id="SM00448">
    <property type="entry name" value="REC"/>
    <property type="match status" value="1"/>
</dbReference>
<dbReference type="eggNOG" id="COG0784">
    <property type="taxonomic scope" value="Bacteria"/>
</dbReference>
<dbReference type="GO" id="GO:0000160">
    <property type="term" value="P:phosphorelay signal transduction system"/>
    <property type="evidence" value="ECO:0007669"/>
    <property type="project" value="InterPro"/>
</dbReference>
<feature type="modified residue" description="4-aspartylphosphate" evidence="1">
    <location>
        <position position="65"/>
    </location>
</feature>
<evidence type="ECO:0000256" key="1">
    <source>
        <dbReference type="PROSITE-ProRule" id="PRU00169"/>
    </source>
</evidence>
<dbReference type="AlphaFoldDB" id="F0S4S1"/>
<dbReference type="Gene3D" id="3.40.50.2300">
    <property type="match status" value="1"/>
</dbReference>
<reference evidence="4" key="2">
    <citation type="submission" date="2011-02" db="EMBL/GenBank/DDBJ databases">
        <title>The complete genome of Pedobacter saltans DSM 12145.</title>
        <authorList>
            <consortium name="US DOE Joint Genome Institute (JGI-PGF)"/>
            <person name="Lucas S."/>
            <person name="Copeland A."/>
            <person name="Lapidus A."/>
            <person name="Bruce D."/>
            <person name="Goodwin L."/>
            <person name="Pitluck S."/>
            <person name="Kyrpides N."/>
            <person name="Mavromatis K."/>
            <person name="Pagani I."/>
            <person name="Ivanova N."/>
            <person name="Ovchinnikova G."/>
            <person name="Lu M."/>
            <person name="Detter J.C."/>
            <person name="Han C."/>
            <person name="Land M."/>
            <person name="Hauser L."/>
            <person name="Markowitz V."/>
            <person name="Cheng J.-F."/>
            <person name="Hugenholtz P."/>
            <person name="Woyke T."/>
            <person name="Wu D."/>
            <person name="Tindall B."/>
            <person name="Pomrenke H.G."/>
            <person name="Brambilla E."/>
            <person name="Klenk H.-P."/>
            <person name="Eisen J.A."/>
        </authorList>
    </citation>
    <scope>NUCLEOTIDE SEQUENCE [LARGE SCALE GENOMIC DNA]</scope>
    <source>
        <strain evidence="4">ATCC 51119 / DSM 12145 / JCM 21818 / LMG 10337 / NBRC 100064 / NCIMB 13643</strain>
    </source>
</reference>
<gene>
    <name evidence="3" type="ordered locus">Pedsa_2545</name>
</gene>
<dbReference type="Proteomes" id="UP000000310">
    <property type="component" value="Chromosome"/>
</dbReference>
<name>F0S4S1_PSESL</name>